<evidence type="ECO:0000256" key="2">
    <source>
        <dbReference type="ARBA" id="ARBA00022801"/>
    </source>
</evidence>
<dbReference type="GO" id="GO:0016787">
    <property type="term" value="F:hydrolase activity"/>
    <property type="evidence" value="ECO:0007669"/>
    <property type="project" value="UniProtKB-KW"/>
</dbReference>
<dbReference type="InterPro" id="IPR006866">
    <property type="entry name" value="DUF627_N"/>
</dbReference>
<dbReference type="PANTHER" id="PTHR22975">
    <property type="entry name" value="UBIQUITIN SPECIFIC PROTEINASE"/>
    <property type="match status" value="1"/>
</dbReference>
<keyword evidence="1" id="KW-0833">Ubl conjugation pathway</keyword>
<reference evidence="6 7" key="1">
    <citation type="submission" date="2019-12" db="EMBL/GenBank/DDBJ databases">
        <authorList>
            <person name="Alioto T."/>
            <person name="Alioto T."/>
            <person name="Gomez Garrido J."/>
        </authorList>
    </citation>
    <scope>NUCLEOTIDE SEQUENCE [LARGE SCALE GENOMIC DNA]</scope>
</reference>
<evidence type="ECO:0000259" key="4">
    <source>
        <dbReference type="Pfam" id="PF04780"/>
    </source>
</evidence>
<dbReference type="SUPFAM" id="SSF48452">
    <property type="entry name" value="TPR-like"/>
    <property type="match status" value="1"/>
</dbReference>
<sequence>MGRKKRNIASGSKSSKPPAASSTTAAAADCNAIKLECERALTVLREGNHTKALKMMKDLCSKHENSPFLAFIHHVLGDVCVKITSNITEPNAKQRHLKNAVESARKSVMLSPNSIEFSRFYANLLFETANEGKEYEEVLQQCERALAIENPTDPAKETLQEENFHSISSVEDRVAHVQNELRSLIEKSNVASVSSGMKNLGCEEEKFGSIPMEFRSVKKANKTPEERRKVIEVRVTAARILQHKFESPQCSNIDSNEGLDYSSGKVQVVGERRKSGNMRRNISSIEIRDRVRSYWNSMDLDSKKELLRVRISDLKAHISLLKEDSVSVLLDEALSFGKENKVWKFWLCYRCNKKYADADAHGQHTIQEHMGTLLREFQLIIPNRVENEWAEMLLNCSWKPLDLDAAI</sequence>
<feature type="region of interest" description="Disordered" evidence="3">
    <location>
        <begin position="1"/>
        <end position="23"/>
    </location>
</feature>
<dbReference type="OrthoDB" id="2020900at2759"/>
<feature type="compositionally biased region" description="Low complexity" evidence="3">
    <location>
        <begin position="9"/>
        <end position="23"/>
    </location>
</feature>
<evidence type="ECO:0000313" key="7">
    <source>
        <dbReference type="Proteomes" id="UP000594638"/>
    </source>
</evidence>
<dbReference type="PANTHER" id="PTHR22975:SF9">
    <property type="entry name" value="ECHINUS SPLICE FORM 3"/>
    <property type="match status" value="1"/>
</dbReference>
<comment type="caution">
    <text evidence="6">The sequence shown here is derived from an EMBL/GenBank/DDBJ whole genome shotgun (WGS) entry which is preliminary data.</text>
</comment>
<accession>A0A8S0V802</accession>
<organism evidence="6 7">
    <name type="scientific">Olea europaea subsp. europaea</name>
    <dbReference type="NCBI Taxonomy" id="158383"/>
    <lineage>
        <taxon>Eukaryota</taxon>
        <taxon>Viridiplantae</taxon>
        <taxon>Streptophyta</taxon>
        <taxon>Embryophyta</taxon>
        <taxon>Tracheophyta</taxon>
        <taxon>Spermatophyta</taxon>
        <taxon>Magnoliopsida</taxon>
        <taxon>eudicotyledons</taxon>
        <taxon>Gunneridae</taxon>
        <taxon>Pentapetalae</taxon>
        <taxon>asterids</taxon>
        <taxon>lamiids</taxon>
        <taxon>Lamiales</taxon>
        <taxon>Oleaceae</taxon>
        <taxon>Oleeae</taxon>
        <taxon>Olea</taxon>
    </lineage>
</organism>
<feature type="domain" description="DUF629" evidence="4">
    <location>
        <begin position="290"/>
        <end position="407"/>
    </location>
</feature>
<name>A0A8S0V802_OLEEU</name>
<dbReference type="AlphaFoldDB" id="A0A8S0V802"/>
<dbReference type="Gene3D" id="1.25.40.10">
    <property type="entry name" value="Tetratricopeptide repeat domain"/>
    <property type="match status" value="1"/>
</dbReference>
<protein>
    <submittedName>
        <fullName evidence="6">Uncharacterized protein LOC111374241</fullName>
    </submittedName>
</protein>
<dbReference type="InterPro" id="IPR006865">
    <property type="entry name" value="DUF629"/>
</dbReference>
<keyword evidence="2" id="KW-0378">Hydrolase</keyword>
<evidence type="ECO:0000256" key="1">
    <source>
        <dbReference type="ARBA" id="ARBA00022786"/>
    </source>
</evidence>
<keyword evidence="7" id="KW-1185">Reference proteome</keyword>
<dbReference type="InterPro" id="IPR011990">
    <property type="entry name" value="TPR-like_helical_dom_sf"/>
</dbReference>
<proteinExistence type="predicted"/>
<dbReference type="Pfam" id="PF04780">
    <property type="entry name" value="DUF629"/>
    <property type="match status" value="1"/>
</dbReference>
<evidence type="ECO:0000313" key="6">
    <source>
        <dbReference type="EMBL" id="CAA3027693.1"/>
    </source>
</evidence>
<evidence type="ECO:0000256" key="3">
    <source>
        <dbReference type="SAM" id="MobiDB-lite"/>
    </source>
</evidence>
<dbReference type="EMBL" id="CACTIH010009215">
    <property type="protein sequence ID" value="CAA3027693.1"/>
    <property type="molecule type" value="Genomic_DNA"/>
</dbReference>
<dbReference type="Proteomes" id="UP000594638">
    <property type="component" value="Unassembled WGS sequence"/>
</dbReference>
<dbReference type="Gramene" id="OE9A113778T1">
    <property type="protein sequence ID" value="OE9A113778C1"/>
    <property type="gene ID" value="OE9A113778"/>
</dbReference>
<feature type="domain" description="DUF627" evidence="5">
    <location>
        <begin position="40"/>
        <end position="150"/>
    </location>
</feature>
<gene>
    <name evidence="6" type="ORF">OLEA9_A113778</name>
</gene>
<evidence type="ECO:0000259" key="5">
    <source>
        <dbReference type="Pfam" id="PF04781"/>
    </source>
</evidence>
<dbReference type="Pfam" id="PF04781">
    <property type="entry name" value="DUF627"/>
    <property type="match status" value="1"/>
</dbReference>
<dbReference type="InterPro" id="IPR052398">
    <property type="entry name" value="Ubiquitin_hydrolase_53/54"/>
</dbReference>